<dbReference type="Proteomes" id="UP000478052">
    <property type="component" value="Unassembled WGS sequence"/>
</dbReference>
<name>A0A6G0YFZ9_APHCR</name>
<dbReference type="OrthoDB" id="6604353at2759"/>
<dbReference type="AlphaFoldDB" id="A0A6G0YFZ9"/>
<organism evidence="1 2">
    <name type="scientific">Aphis craccivora</name>
    <name type="common">Cowpea aphid</name>
    <dbReference type="NCBI Taxonomy" id="307492"/>
    <lineage>
        <taxon>Eukaryota</taxon>
        <taxon>Metazoa</taxon>
        <taxon>Ecdysozoa</taxon>
        <taxon>Arthropoda</taxon>
        <taxon>Hexapoda</taxon>
        <taxon>Insecta</taxon>
        <taxon>Pterygota</taxon>
        <taxon>Neoptera</taxon>
        <taxon>Paraneoptera</taxon>
        <taxon>Hemiptera</taxon>
        <taxon>Sternorrhyncha</taxon>
        <taxon>Aphidomorpha</taxon>
        <taxon>Aphidoidea</taxon>
        <taxon>Aphididae</taxon>
        <taxon>Aphidini</taxon>
        <taxon>Aphis</taxon>
        <taxon>Aphis</taxon>
    </lineage>
</organism>
<comment type="caution">
    <text evidence="1">The sequence shown here is derived from an EMBL/GenBank/DDBJ whole genome shotgun (WGS) entry which is preliminary data.</text>
</comment>
<protein>
    <submittedName>
        <fullName evidence="1">Uncharacterized protein</fullName>
    </submittedName>
</protein>
<accession>A0A6G0YFZ9</accession>
<feature type="non-terminal residue" evidence="1">
    <location>
        <position position="370"/>
    </location>
</feature>
<dbReference type="EMBL" id="VUJU01004251">
    <property type="protein sequence ID" value="KAF0755017.1"/>
    <property type="molecule type" value="Genomic_DNA"/>
</dbReference>
<evidence type="ECO:0000313" key="1">
    <source>
        <dbReference type="EMBL" id="KAF0755017.1"/>
    </source>
</evidence>
<evidence type="ECO:0000313" key="2">
    <source>
        <dbReference type="Proteomes" id="UP000478052"/>
    </source>
</evidence>
<reference evidence="1 2" key="1">
    <citation type="submission" date="2019-08" db="EMBL/GenBank/DDBJ databases">
        <title>Whole genome of Aphis craccivora.</title>
        <authorList>
            <person name="Voronova N.V."/>
            <person name="Shulinski R.S."/>
            <person name="Bandarenka Y.V."/>
            <person name="Zhorov D.G."/>
            <person name="Warner D."/>
        </authorList>
    </citation>
    <scope>NUCLEOTIDE SEQUENCE [LARGE SCALE GENOMIC DNA]</scope>
    <source>
        <strain evidence="1">180601</strain>
        <tissue evidence="1">Whole Body</tissue>
    </source>
</reference>
<keyword evidence="2" id="KW-1185">Reference proteome</keyword>
<sequence>MLHFQTIGGGGVGFRWKSEYPWCIIEIKSKHFSTVFRKIEKNKKKSVQVGTVLLYIRCRVDHYYILKEEIGKAPCMYSGDFDKYGFYCANKPMPIIELYSTWCTAFVYDGITFDGDKLVNFTGHDEANIKALGGFGNSSVHLYYGYLTQKAWMQAISPTNAKAELEKIKKTLTPYKVAGLILKNLNYDYKGNLDFHYDTAFYTNLKEYAIQLKNIIPNFSLGLYVSASHMIYYSGFDFTILNDAFDYYVIGFRDFNPCNDCFKAGIVPMENVSNSTNSLKTFENVLTCSTIQKDKIYLEFSVNPTLNDSTIEYIPTCAVTYKKICEDDDYNLYWCADNADAFYQKGWFAKNINALGIVSKYIDTIDPTAK</sequence>
<proteinExistence type="predicted"/>
<dbReference type="InterPro" id="IPR017853">
    <property type="entry name" value="GH"/>
</dbReference>
<dbReference type="SUPFAM" id="SSF51445">
    <property type="entry name" value="(Trans)glycosidases"/>
    <property type="match status" value="1"/>
</dbReference>
<gene>
    <name evidence="1" type="ORF">FWK35_00021120</name>
</gene>